<dbReference type="EMBL" id="CACRXK020027733">
    <property type="protein sequence ID" value="CAB4041083.1"/>
    <property type="molecule type" value="Genomic_DNA"/>
</dbReference>
<gene>
    <name evidence="1" type="ORF">PACLA_8A087503</name>
</gene>
<dbReference type="Pfam" id="PF00078">
    <property type="entry name" value="RVT_1"/>
    <property type="match status" value="1"/>
</dbReference>
<dbReference type="InterPro" id="IPR043502">
    <property type="entry name" value="DNA/RNA_pol_sf"/>
</dbReference>
<reference evidence="1" key="1">
    <citation type="submission" date="2020-04" db="EMBL/GenBank/DDBJ databases">
        <authorList>
            <person name="Alioto T."/>
            <person name="Alioto T."/>
            <person name="Gomez Garrido J."/>
        </authorList>
    </citation>
    <scope>NUCLEOTIDE SEQUENCE</scope>
    <source>
        <strain evidence="1">A484AB</strain>
    </source>
</reference>
<organism evidence="1 2">
    <name type="scientific">Paramuricea clavata</name>
    <name type="common">Red gorgonian</name>
    <name type="synonym">Violescent sea-whip</name>
    <dbReference type="NCBI Taxonomy" id="317549"/>
    <lineage>
        <taxon>Eukaryota</taxon>
        <taxon>Metazoa</taxon>
        <taxon>Cnidaria</taxon>
        <taxon>Anthozoa</taxon>
        <taxon>Octocorallia</taxon>
        <taxon>Malacalcyonacea</taxon>
        <taxon>Plexauridae</taxon>
        <taxon>Paramuricea</taxon>
    </lineage>
</organism>
<dbReference type="SUPFAM" id="SSF56672">
    <property type="entry name" value="DNA/RNA polymerases"/>
    <property type="match status" value="1"/>
</dbReference>
<dbReference type="Proteomes" id="UP001152795">
    <property type="component" value="Unassembled WGS sequence"/>
</dbReference>
<evidence type="ECO:0000313" key="2">
    <source>
        <dbReference type="Proteomes" id="UP001152795"/>
    </source>
</evidence>
<protein>
    <submittedName>
        <fullName evidence="1">Uncharacterized protein</fullName>
    </submittedName>
</protein>
<evidence type="ECO:0000313" key="1">
    <source>
        <dbReference type="EMBL" id="CAB4041083.1"/>
    </source>
</evidence>
<name>A0A7D9K4Y2_PARCT</name>
<sequence>MRSNFGISGNELLWFESYLTNREQQCVANGILSSVGKLKCGVPQGSILGPLLFLLYINDLPHCLQKTTPGLYADDTKIYASSHSVNDLIDNINYDLNIVTQWTENNKLQIHPKKSK</sequence>
<dbReference type="PROSITE" id="PS50878">
    <property type="entry name" value="RT_POL"/>
    <property type="match status" value="1"/>
</dbReference>
<accession>A0A7D9K4Y2</accession>
<comment type="caution">
    <text evidence="1">The sequence shown here is derived from an EMBL/GenBank/DDBJ whole genome shotgun (WGS) entry which is preliminary data.</text>
</comment>
<dbReference type="OrthoDB" id="3261222at2759"/>
<dbReference type="AlphaFoldDB" id="A0A7D9K4Y2"/>
<dbReference type="PANTHER" id="PTHR33332">
    <property type="entry name" value="REVERSE TRANSCRIPTASE DOMAIN-CONTAINING PROTEIN"/>
    <property type="match status" value="1"/>
</dbReference>
<keyword evidence="2" id="KW-1185">Reference proteome</keyword>
<feature type="non-terminal residue" evidence="1">
    <location>
        <position position="116"/>
    </location>
</feature>
<proteinExistence type="predicted"/>
<dbReference type="InterPro" id="IPR000477">
    <property type="entry name" value="RT_dom"/>
</dbReference>